<dbReference type="SUPFAM" id="SSF57850">
    <property type="entry name" value="RING/U-box"/>
    <property type="match status" value="1"/>
</dbReference>
<feature type="non-terminal residue" evidence="5">
    <location>
        <position position="1"/>
    </location>
</feature>
<dbReference type="SUPFAM" id="SSF57903">
    <property type="entry name" value="FYVE/PHD zinc finger"/>
    <property type="match status" value="1"/>
</dbReference>
<evidence type="ECO:0000313" key="6">
    <source>
        <dbReference type="Proteomes" id="UP001195483"/>
    </source>
</evidence>
<dbReference type="GO" id="GO:0008270">
    <property type="term" value="F:zinc ion binding"/>
    <property type="evidence" value="ECO:0007669"/>
    <property type="project" value="UniProtKB-KW"/>
</dbReference>
<gene>
    <name evidence="5" type="ORF">CHS0354_029353</name>
</gene>
<dbReference type="AlphaFoldDB" id="A0AAE0W8J1"/>
<dbReference type="Proteomes" id="UP001195483">
    <property type="component" value="Unassembled WGS sequence"/>
</dbReference>
<dbReference type="EMBL" id="JAEAOA010001761">
    <property type="protein sequence ID" value="KAK3604367.1"/>
    <property type="molecule type" value="Genomic_DNA"/>
</dbReference>
<dbReference type="PROSITE" id="PS50089">
    <property type="entry name" value="ZF_RING_2"/>
    <property type="match status" value="1"/>
</dbReference>
<dbReference type="Gene3D" id="3.30.40.10">
    <property type="entry name" value="Zinc/RING finger domain, C3HC4 (zinc finger)"/>
    <property type="match status" value="1"/>
</dbReference>
<comment type="caution">
    <text evidence="5">The sequence shown here is derived from an EMBL/GenBank/DDBJ whole genome shotgun (WGS) entry which is preliminary data.</text>
</comment>
<sequence>SKAPLLIMDDPLLPDERLCGKQYRHHKDESRPARDSLRRRRRQGPVLCDECWRDHIRTNAVKRCLDCDDNVCDNCAVNHEVAPGEPWWCPYWITTCFRFLFPSWRFIPHSVVSLVVVYDTPEVLEQCRPHWALSNEAKSVCIPRITRRSLRTKPNCVPNKSRDSDAQNSVEFFPGLGNPGISDNHPAREEALSNTATLSHRGMPIRRQLSNTNQESIFISHDDDTNMIEVVPKESMGHSREMYMNTASQPDSKWRLIQIAPNISSPKGQHTAYFISQKVPSSESEIPDLCPICLENIPDKEARKFKCGHPIHTVCLAELLRKMEFDFSAKCPVCNQLTHIKNYYVPREQWVHEFLVVVSGDKKFQNTN</sequence>
<feature type="domain" description="RING-type" evidence="4">
    <location>
        <begin position="290"/>
        <end position="335"/>
    </location>
</feature>
<dbReference type="InterPro" id="IPR011011">
    <property type="entry name" value="Znf_FYVE_PHD"/>
</dbReference>
<accession>A0AAE0W8J1</accession>
<keyword evidence="2" id="KW-0862">Zinc</keyword>
<evidence type="ECO:0000256" key="2">
    <source>
        <dbReference type="ARBA" id="ARBA00022833"/>
    </source>
</evidence>
<dbReference type="InterPro" id="IPR001841">
    <property type="entry name" value="Znf_RING"/>
</dbReference>
<keyword evidence="6" id="KW-1185">Reference proteome</keyword>
<dbReference type="Pfam" id="PF13639">
    <property type="entry name" value="zf-RING_2"/>
    <property type="match status" value="1"/>
</dbReference>
<dbReference type="SMART" id="SM00184">
    <property type="entry name" value="RING"/>
    <property type="match status" value="1"/>
</dbReference>
<organism evidence="5 6">
    <name type="scientific">Potamilus streckersoni</name>
    <dbReference type="NCBI Taxonomy" id="2493646"/>
    <lineage>
        <taxon>Eukaryota</taxon>
        <taxon>Metazoa</taxon>
        <taxon>Spiralia</taxon>
        <taxon>Lophotrochozoa</taxon>
        <taxon>Mollusca</taxon>
        <taxon>Bivalvia</taxon>
        <taxon>Autobranchia</taxon>
        <taxon>Heteroconchia</taxon>
        <taxon>Palaeoheterodonta</taxon>
        <taxon>Unionida</taxon>
        <taxon>Unionoidea</taxon>
        <taxon>Unionidae</taxon>
        <taxon>Ambleminae</taxon>
        <taxon>Lampsilini</taxon>
        <taxon>Potamilus</taxon>
    </lineage>
</organism>
<reference evidence="5" key="3">
    <citation type="submission" date="2023-05" db="EMBL/GenBank/DDBJ databases">
        <authorList>
            <person name="Smith C.H."/>
        </authorList>
    </citation>
    <scope>NUCLEOTIDE SEQUENCE</scope>
    <source>
        <strain evidence="5">CHS0354</strain>
        <tissue evidence="5">Mantle</tissue>
    </source>
</reference>
<keyword evidence="1 3" id="KW-0863">Zinc-finger</keyword>
<reference evidence="5" key="1">
    <citation type="journal article" date="2021" name="Genome Biol. Evol.">
        <title>A High-Quality Reference Genome for a Parasitic Bivalve with Doubly Uniparental Inheritance (Bivalvia: Unionida).</title>
        <authorList>
            <person name="Smith C.H."/>
        </authorList>
    </citation>
    <scope>NUCLEOTIDE SEQUENCE</scope>
    <source>
        <strain evidence="5">CHS0354</strain>
    </source>
</reference>
<evidence type="ECO:0000259" key="4">
    <source>
        <dbReference type="PROSITE" id="PS50089"/>
    </source>
</evidence>
<keyword evidence="1 3" id="KW-0479">Metal-binding</keyword>
<name>A0AAE0W8J1_9BIVA</name>
<evidence type="ECO:0000313" key="5">
    <source>
        <dbReference type="EMBL" id="KAK3604367.1"/>
    </source>
</evidence>
<reference evidence="5" key="2">
    <citation type="journal article" date="2021" name="Genome Biol. Evol.">
        <title>Developing a high-quality reference genome for a parasitic bivalve with doubly uniparental inheritance (Bivalvia: Unionida).</title>
        <authorList>
            <person name="Smith C.H."/>
        </authorList>
    </citation>
    <scope>NUCLEOTIDE SEQUENCE</scope>
    <source>
        <strain evidence="5">CHS0354</strain>
        <tissue evidence="5">Mantle</tissue>
    </source>
</reference>
<dbReference type="InterPro" id="IPR013083">
    <property type="entry name" value="Znf_RING/FYVE/PHD"/>
</dbReference>
<evidence type="ECO:0000256" key="1">
    <source>
        <dbReference type="ARBA" id="ARBA00022771"/>
    </source>
</evidence>
<evidence type="ECO:0000256" key="3">
    <source>
        <dbReference type="PROSITE-ProRule" id="PRU00175"/>
    </source>
</evidence>
<proteinExistence type="predicted"/>
<protein>
    <recommendedName>
        <fullName evidence="4">RING-type domain-containing protein</fullName>
    </recommendedName>
</protein>